<keyword evidence="3" id="KW-1185">Reference proteome</keyword>
<name>A0ABW5E084_9BACT</name>
<dbReference type="PANTHER" id="PTHR42535:SF2">
    <property type="entry name" value="CHROMOSOME UNDETERMINED SCAFFOLD_146, WHOLE GENOME SHOTGUN SEQUENCE"/>
    <property type="match status" value="1"/>
</dbReference>
<evidence type="ECO:0000256" key="1">
    <source>
        <dbReference type="SAM" id="SignalP"/>
    </source>
</evidence>
<evidence type="ECO:0000313" key="2">
    <source>
        <dbReference type="EMBL" id="MFD2275308.1"/>
    </source>
</evidence>
<evidence type="ECO:0000313" key="3">
    <source>
        <dbReference type="Proteomes" id="UP001597297"/>
    </source>
</evidence>
<reference evidence="3" key="1">
    <citation type="journal article" date="2019" name="Int. J. Syst. Evol. Microbiol.">
        <title>The Global Catalogue of Microorganisms (GCM) 10K type strain sequencing project: providing services to taxonomists for standard genome sequencing and annotation.</title>
        <authorList>
            <consortium name="The Broad Institute Genomics Platform"/>
            <consortium name="The Broad Institute Genome Sequencing Center for Infectious Disease"/>
            <person name="Wu L."/>
            <person name="Ma J."/>
        </authorList>
    </citation>
    <scope>NUCLEOTIDE SEQUENCE [LARGE SCALE GENOMIC DNA]</scope>
    <source>
        <strain evidence="3">JCM 16545</strain>
    </source>
</reference>
<dbReference type="SUPFAM" id="SSF49899">
    <property type="entry name" value="Concanavalin A-like lectins/glucanases"/>
    <property type="match status" value="2"/>
</dbReference>
<proteinExistence type="predicted"/>
<protein>
    <submittedName>
        <fullName evidence="2">LamG domain-containing protein</fullName>
    </submittedName>
</protein>
<sequence>MSTLKKPLEKKMHTPLSKKATTNQRAITLLITTLISASSFTAHAQNPGDRAQKYRGTWWGNIHPSLLDDRLLSLKTIDGWGINFTSGASASANHFAPVPLLSGLAGYSDCFPATNDNTMQGYIDKIRGAGCMVRAYTNCENFLGTNGTQHEAFVASWKNWCDTNATAQAFINSQSYHTKDGYPDRPYLFCYAEFILKHYSLTYGHKIDTWVFDDAQGSMAAQGDNPTSGNEDDQRLYLAFADAARAGNDDIAVAFNNGRSTVNYDSFPYAHAVRGDDFTFGHAFGGNTDHASKENGAFYRNYQHITRMTETNGYVHAGGAWSWDDNIVGHFMTKLSTTAWDYGPVPAWEQDDLNQWHEEALLAGGMTVWGGSFNRTVTTVYPWVYDQLEAVDNYLFENGISINSFTPDPDKVYHIENPTHGFRIAADGNSETPYTTSLGVNNDDTRWKFVPQGNGYYHIQRAAGGVKPRLRTDNTSSPDMQATSSSGVYTYYSIMTSSHAGGTYYLTLPDGPADYQRMGVHSDGSMDFDTISNVGENFSLRIVEADEKVNPVARWNFDEETGNIVNDITDNGHDATVSDGTWGDGTLDFNGTSSTVQLPNSVFSGISDEISVAMWIYGDTNQPRRDSIFYATNASGQRVLNIHLPWNNSQVYWDAGRDASGSVDRINLTANATTFKEQWNHWVFTKNATTGTMAIYVNGALFHQGAGFTTPIQGITNASIGSAINSLFYDGAIDDVALYDTALTATEVTNLYNEGFFNPLAVWNFNEEAGTLAEDSSGNGYNGIVTNGTWETGALSFNGTDTKVSIPANLFSEITHEISISMWIDGDDTQARKDSIFSAFNSAGNRVFNIHLPWSDSQVYWDAGVGDRINATADASSFKNGLNHWVFTKNAITGEMAIYLNGSLFQSGTGNTSAMSGVISAFIGSENGSSFYAGAIDKLSIYNIALDAQTISELFHIENQ</sequence>
<dbReference type="Proteomes" id="UP001597297">
    <property type="component" value="Unassembled WGS sequence"/>
</dbReference>
<dbReference type="PANTHER" id="PTHR42535">
    <property type="entry name" value="OOKINETE PROTEIN, PUTATIVE-RELATED"/>
    <property type="match status" value="1"/>
</dbReference>
<feature type="signal peptide" evidence="1">
    <location>
        <begin position="1"/>
        <end position="44"/>
    </location>
</feature>
<dbReference type="EMBL" id="JBHUJC010000003">
    <property type="protein sequence ID" value="MFD2275308.1"/>
    <property type="molecule type" value="Genomic_DNA"/>
</dbReference>
<dbReference type="Gene3D" id="2.60.120.200">
    <property type="match status" value="2"/>
</dbReference>
<accession>A0ABW5E084</accession>
<feature type="chain" id="PRO_5045969216" evidence="1">
    <location>
        <begin position="45"/>
        <end position="960"/>
    </location>
</feature>
<dbReference type="InterPro" id="IPR013320">
    <property type="entry name" value="ConA-like_dom_sf"/>
</dbReference>
<comment type="caution">
    <text evidence="2">The sequence shown here is derived from an EMBL/GenBank/DDBJ whole genome shotgun (WGS) entry which is preliminary data.</text>
</comment>
<dbReference type="Pfam" id="PF13385">
    <property type="entry name" value="Laminin_G_3"/>
    <property type="match status" value="2"/>
</dbReference>
<gene>
    <name evidence="2" type="ORF">ACFSQZ_02400</name>
</gene>
<organism evidence="2 3">
    <name type="scientific">Rubritalea spongiae</name>
    <dbReference type="NCBI Taxonomy" id="430797"/>
    <lineage>
        <taxon>Bacteria</taxon>
        <taxon>Pseudomonadati</taxon>
        <taxon>Verrucomicrobiota</taxon>
        <taxon>Verrucomicrobiia</taxon>
        <taxon>Verrucomicrobiales</taxon>
        <taxon>Rubritaleaceae</taxon>
        <taxon>Rubritalea</taxon>
    </lineage>
</organism>
<keyword evidence="1" id="KW-0732">Signal</keyword>